<feature type="domain" description="Chromatin target of PRMT1 protein C-terminal" evidence="3">
    <location>
        <begin position="106"/>
        <end position="178"/>
    </location>
</feature>
<feature type="compositionally biased region" description="Gly residues" evidence="2">
    <location>
        <begin position="137"/>
        <end position="146"/>
    </location>
</feature>
<sequence>MTDTEMVEGVPTKIVMVGTSTMTLHQRASSAAHRHLQVYEVLDPLDVDFVEEYVPVAPRVRRLQPVFRRPIEERLTIPPRPQVVYVPVPVPRKSGRVVGSRGIRGRGGIQRNQGQKNNVRGILNSPNFKNRSVGLVSRGGRGGGRGRFAAGRGRYTTEPKKSISELDRELEEYMKKSKHPKIIV</sequence>
<reference evidence="4 5" key="1">
    <citation type="submission" date="2018-11" db="EMBL/GenBank/DDBJ databases">
        <authorList>
            <consortium name="Pathogen Informatics"/>
        </authorList>
    </citation>
    <scope>NUCLEOTIDE SEQUENCE [LARGE SCALE GENOMIC DNA]</scope>
</reference>
<dbReference type="InterPro" id="IPR025715">
    <property type="entry name" value="FoP_C"/>
</dbReference>
<keyword evidence="5" id="KW-1185">Reference proteome</keyword>
<dbReference type="EMBL" id="UZAH01027423">
    <property type="protein sequence ID" value="VDO91530.1"/>
    <property type="molecule type" value="Genomic_DNA"/>
</dbReference>
<dbReference type="GO" id="GO:0003723">
    <property type="term" value="F:RNA binding"/>
    <property type="evidence" value="ECO:0007669"/>
    <property type="project" value="UniProtKB-KW"/>
</dbReference>
<accession>A0A3P7YU39</accession>
<dbReference type="WBParaSite" id="HPBE_0001225901-mRNA-1">
    <property type="protein sequence ID" value="HPBE_0001225901-mRNA-1"/>
    <property type="gene ID" value="HPBE_0001225901"/>
</dbReference>
<dbReference type="SMART" id="SM01218">
    <property type="entry name" value="FoP_duplication"/>
    <property type="match status" value="1"/>
</dbReference>
<evidence type="ECO:0000256" key="2">
    <source>
        <dbReference type="SAM" id="MobiDB-lite"/>
    </source>
</evidence>
<keyword evidence="1" id="KW-0694">RNA-binding</keyword>
<feature type="region of interest" description="Disordered" evidence="2">
    <location>
        <begin position="97"/>
        <end position="152"/>
    </location>
</feature>
<dbReference type="AlphaFoldDB" id="A0A183FVD2"/>
<dbReference type="Pfam" id="PF13865">
    <property type="entry name" value="FoP_duplication"/>
    <property type="match status" value="1"/>
</dbReference>
<gene>
    <name evidence="4" type="ORF">HPBE_LOCUS12260</name>
</gene>
<dbReference type="OrthoDB" id="5872474at2759"/>
<protein>
    <submittedName>
        <fullName evidence="6">FoP_duplication domain-containing protein</fullName>
    </submittedName>
</protein>
<evidence type="ECO:0000313" key="6">
    <source>
        <dbReference type="WBParaSite" id="HPBE_0001225901-mRNA-1"/>
    </source>
</evidence>
<organism evidence="5 6">
    <name type="scientific">Heligmosomoides polygyrus</name>
    <name type="common">Parasitic roundworm</name>
    <dbReference type="NCBI Taxonomy" id="6339"/>
    <lineage>
        <taxon>Eukaryota</taxon>
        <taxon>Metazoa</taxon>
        <taxon>Ecdysozoa</taxon>
        <taxon>Nematoda</taxon>
        <taxon>Chromadorea</taxon>
        <taxon>Rhabditida</taxon>
        <taxon>Rhabditina</taxon>
        <taxon>Rhabditomorpha</taxon>
        <taxon>Strongyloidea</taxon>
        <taxon>Heligmosomidae</taxon>
        <taxon>Heligmosomoides</taxon>
    </lineage>
</organism>
<reference evidence="6" key="2">
    <citation type="submission" date="2019-09" db="UniProtKB">
        <authorList>
            <consortium name="WormBaseParasite"/>
        </authorList>
    </citation>
    <scope>IDENTIFICATION</scope>
</reference>
<proteinExistence type="predicted"/>
<dbReference type="Proteomes" id="UP000050761">
    <property type="component" value="Unassembled WGS sequence"/>
</dbReference>
<evidence type="ECO:0000313" key="4">
    <source>
        <dbReference type="EMBL" id="VDO91530.1"/>
    </source>
</evidence>
<evidence type="ECO:0000256" key="1">
    <source>
        <dbReference type="ARBA" id="ARBA00022884"/>
    </source>
</evidence>
<evidence type="ECO:0000259" key="3">
    <source>
        <dbReference type="SMART" id="SM01218"/>
    </source>
</evidence>
<evidence type="ECO:0000313" key="5">
    <source>
        <dbReference type="Proteomes" id="UP000050761"/>
    </source>
</evidence>
<name>A0A183FVD2_HELPZ</name>
<accession>A0A183FVD2</accession>